<sequence length="79" mass="8800">MDNVDCVVELLNHNADITSKDEFGKTAYETAIIHKCEKSARILKSEERKCATKQGPSRRPAVPIGTPPELKVSDQTHHD</sequence>
<keyword evidence="4" id="KW-1185">Reference proteome</keyword>
<dbReference type="EMBL" id="CALNXK010000089">
    <property type="protein sequence ID" value="CAH3150637.1"/>
    <property type="molecule type" value="Genomic_DNA"/>
</dbReference>
<comment type="caution">
    <text evidence="2">The sequence shown here is derived from an EMBL/GenBank/DDBJ whole genome shotgun (WGS) entry which is preliminary data.</text>
</comment>
<dbReference type="Gene3D" id="1.25.40.20">
    <property type="entry name" value="Ankyrin repeat-containing domain"/>
    <property type="match status" value="1"/>
</dbReference>
<dbReference type="SUPFAM" id="SSF48403">
    <property type="entry name" value="Ankyrin repeat"/>
    <property type="match status" value="1"/>
</dbReference>
<feature type="region of interest" description="Disordered" evidence="1">
    <location>
        <begin position="46"/>
        <end position="79"/>
    </location>
</feature>
<dbReference type="Proteomes" id="UP001159405">
    <property type="component" value="Unassembled WGS sequence"/>
</dbReference>
<accession>A0ABN8PUF2</accession>
<gene>
    <name evidence="2" type="ORF">PLOB_00047713</name>
    <name evidence="3" type="ORF">PLOB_00047719</name>
</gene>
<evidence type="ECO:0000313" key="3">
    <source>
        <dbReference type="EMBL" id="CAH3150637.1"/>
    </source>
</evidence>
<evidence type="ECO:0000256" key="1">
    <source>
        <dbReference type="SAM" id="MobiDB-lite"/>
    </source>
</evidence>
<protein>
    <submittedName>
        <fullName evidence="2">Uncharacterized protein</fullName>
    </submittedName>
</protein>
<dbReference type="EMBL" id="CALNXK010000089">
    <property type="protein sequence ID" value="CAH3150627.1"/>
    <property type="molecule type" value="Genomic_DNA"/>
</dbReference>
<dbReference type="InterPro" id="IPR036770">
    <property type="entry name" value="Ankyrin_rpt-contain_sf"/>
</dbReference>
<proteinExistence type="predicted"/>
<reference evidence="2 4" key="1">
    <citation type="submission" date="2022-05" db="EMBL/GenBank/DDBJ databases">
        <authorList>
            <consortium name="Genoscope - CEA"/>
            <person name="William W."/>
        </authorList>
    </citation>
    <scope>NUCLEOTIDE SEQUENCE [LARGE SCALE GENOMIC DNA]</scope>
</reference>
<name>A0ABN8PUF2_9CNID</name>
<evidence type="ECO:0000313" key="2">
    <source>
        <dbReference type="EMBL" id="CAH3150627.1"/>
    </source>
</evidence>
<organism evidence="2 4">
    <name type="scientific">Porites lobata</name>
    <dbReference type="NCBI Taxonomy" id="104759"/>
    <lineage>
        <taxon>Eukaryota</taxon>
        <taxon>Metazoa</taxon>
        <taxon>Cnidaria</taxon>
        <taxon>Anthozoa</taxon>
        <taxon>Hexacorallia</taxon>
        <taxon>Scleractinia</taxon>
        <taxon>Fungiina</taxon>
        <taxon>Poritidae</taxon>
        <taxon>Porites</taxon>
    </lineage>
</organism>
<evidence type="ECO:0000313" key="4">
    <source>
        <dbReference type="Proteomes" id="UP001159405"/>
    </source>
</evidence>